<accession>A0A9P0BB93</accession>
<protein>
    <submittedName>
        <fullName evidence="1">Uncharacterized protein</fullName>
    </submittedName>
</protein>
<dbReference type="EMBL" id="OV121139">
    <property type="protein sequence ID" value="CAH0561873.1"/>
    <property type="molecule type" value="Genomic_DNA"/>
</dbReference>
<reference evidence="1" key="1">
    <citation type="submission" date="2021-12" db="EMBL/GenBank/DDBJ databases">
        <authorList>
            <person name="King R."/>
        </authorList>
    </citation>
    <scope>NUCLEOTIDE SEQUENCE</scope>
</reference>
<keyword evidence="2" id="KW-1185">Reference proteome</keyword>
<name>A0A9P0BB93_BRAAE</name>
<dbReference type="OrthoDB" id="10476865at2759"/>
<dbReference type="Proteomes" id="UP001154078">
    <property type="component" value="Chromosome 8"/>
</dbReference>
<proteinExistence type="predicted"/>
<organism evidence="1 2">
    <name type="scientific">Brassicogethes aeneus</name>
    <name type="common">Rape pollen beetle</name>
    <name type="synonym">Meligethes aeneus</name>
    <dbReference type="NCBI Taxonomy" id="1431903"/>
    <lineage>
        <taxon>Eukaryota</taxon>
        <taxon>Metazoa</taxon>
        <taxon>Ecdysozoa</taxon>
        <taxon>Arthropoda</taxon>
        <taxon>Hexapoda</taxon>
        <taxon>Insecta</taxon>
        <taxon>Pterygota</taxon>
        <taxon>Neoptera</taxon>
        <taxon>Endopterygota</taxon>
        <taxon>Coleoptera</taxon>
        <taxon>Polyphaga</taxon>
        <taxon>Cucujiformia</taxon>
        <taxon>Nitidulidae</taxon>
        <taxon>Meligethinae</taxon>
        <taxon>Brassicogethes</taxon>
    </lineage>
</organism>
<dbReference type="AlphaFoldDB" id="A0A9P0BB93"/>
<evidence type="ECO:0000313" key="2">
    <source>
        <dbReference type="Proteomes" id="UP001154078"/>
    </source>
</evidence>
<sequence length="112" mass="12779">MGEINWVCRKCGSKSSVVDASTQTPADYVVSFQDLSFSHMCPLPNTNSERPFVFTDWNQMGRVLRQIADDLHRISTTDLNSSSIEEVQMDQSSYCTPYSRHSVPDGVYYRRC</sequence>
<gene>
    <name evidence="1" type="ORF">MELIAE_LOCUS11164</name>
</gene>
<evidence type="ECO:0000313" key="1">
    <source>
        <dbReference type="EMBL" id="CAH0561873.1"/>
    </source>
</evidence>